<dbReference type="CDD" id="cd00293">
    <property type="entry name" value="USP-like"/>
    <property type="match status" value="1"/>
</dbReference>
<reference evidence="5" key="1">
    <citation type="submission" date="2015-01" db="EMBL/GenBank/DDBJ databases">
        <authorList>
            <person name="Andreevskaya M."/>
        </authorList>
    </citation>
    <scope>NUCLEOTIDE SEQUENCE [LARGE SCALE GENOMIC DNA]</scope>
    <source>
        <strain evidence="5">MKFS47</strain>
    </source>
</reference>
<evidence type="ECO:0000256" key="1">
    <source>
        <dbReference type="ARBA" id="ARBA00008791"/>
    </source>
</evidence>
<evidence type="ECO:0000313" key="5">
    <source>
        <dbReference type="Proteomes" id="UP000033166"/>
    </source>
</evidence>
<dbReference type="GeneID" id="71636247"/>
<sequence>MKDQYKNILVAVDGSEQAYNAVREAIEITKRNDGKLWVLTVKETNRYYDTLDMSVTGTTALDKMASDILSKVTELVNGEVDLIDKDLYDGNAKRKIVQYAKDNEIDLIVIGATGTGVIDKLFIGSTTQYVVNHAPCNVMVVK</sequence>
<accession>A0A0D6DW15</accession>
<dbReference type="Proteomes" id="UP000033166">
    <property type="component" value="Chromosome I"/>
</dbReference>
<dbReference type="PRINTS" id="PR01438">
    <property type="entry name" value="UNVRSLSTRESS"/>
</dbReference>
<dbReference type="EMBL" id="LN774769">
    <property type="protein sequence ID" value="CEN28155.1"/>
    <property type="molecule type" value="Genomic_DNA"/>
</dbReference>
<comment type="similarity">
    <text evidence="1 2">Belongs to the universal stress protein A family.</text>
</comment>
<dbReference type="InterPro" id="IPR006015">
    <property type="entry name" value="Universal_stress_UspA"/>
</dbReference>
<dbReference type="KEGG" id="lpk:LACPI_0955"/>
<name>A0A0D6DW15_9LACT</name>
<dbReference type="Gene3D" id="3.40.50.620">
    <property type="entry name" value="HUPs"/>
    <property type="match status" value="1"/>
</dbReference>
<dbReference type="PIRSF" id="PIRSF006276">
    <property type="entry name" value="UspA"/>
    <property type="match status" value="1"/>
</dbReference>
<organism evidence="4 5">
    <name type="scientific">Pseudolactococcus piscium MKFS47</name>
    <dbReference type="NCBI Taxonomy" id="297352"/>
    <lineage>
        <taxon>Bacteria</taxon>
        <taxon>Bacillati</taxon>
        <taxon>Bacillota</taxon>
        <taxon>Bacilli</taxon>
        <taxon>Lactobacillales</taxon>
        <taxon>Streptococcaceae</taxon>
        <taxon>Pseudolactococcus</taxon>
    </lineage>
</organism>
<protein>
    <recommendedName>
        <fullName evidence="2">Universal stress protein</fullName>
    </recommendedName>
</protein>
<comment type="subcellular location">
    <subcellularLocation>
        <location evidence="2">Cytoplasm</location>
    </subcellularLocation>
</comment>
<evidence type="ECO:0000256" key="2">
    <source>
        <dbReference type="PIRNR" id="PIRNR006276"/>
    </source>
</evidence>
<dbReference type="InterPro" id="IPR006016">
    <property type="entry name" value="UspA"/>
</dbReference>
<evidence type="ECO:0000259" key="3">
    <source>
        <dbReference type="Pfam" id="PF00582"/>
    </source>
</evidence>
<dbReference type="InterPro" id="IPR014729">
    <property type="entry name" value="Rossmann-like_a/b/a_fold"/>
</dbReference>
<evidence type="ECO:0000313" key="4">
    <source>
        <dbReference type="EMBL" id="CEN28155.1"/>
    </source>
</evidence>
<feature type="domain" description="UspA" evidence="3">
    <location>
        <begin position="5"/>
        <end position="142"/>
    </location>
</feature>
<dbReference type="GO" id="GO:0005737">
    <property type="term" value="C:cytoplasm"/>
    <property type="evidence" value="ECO:0007669"/>
    <property type="project" value="UniProtKB-SubCell"/>
</dbReference>
<dbReference type="PANTHER" id="PTHR46268:SF25">
    <property type="entry name" value="USPA DOMAIN PROTEIN"/>
    <property type="match status" value="1"/>
</dbReference>
<dbReference type="AlphaFoldDB" id="A0A0D6DW15"/>
<proteinExistence type="inferred from homology"/>
<dbReference type="Pfam" id="PF00582">
    <property type="entry name" value="Usp"/>
    <property type="match status" value="1"/>
</dbReference>
<gene>
    <name evidence="4" type="ORF">LACPI_0955</name>
</gene>
<dbReference type="HOGENOM" id="CLU_049301_16_0_9"/>
<dbReference type="STRING" id="1364.LP2241_20518"/>
<dbReference type="SUPFAM" id="SSF52402">
    <property type="entry name" value="Adenine nucleotide alpha hydrolases-like"/>
    <property type="match status" value="1"/>
</dbReference>
<dbReference type="PANTHER" id="PTHR46268">
    <property type="entry name" value="STRESS RESPONSE PROTEIN NHAX"/>
    <property type="match status" value="1"/>
</dbReference>
<dbReference type="RefSeq" id="WP_047915337.1">
    <property type="nucleotide sequence ID" value="NZ_LN774769.1"/>
</dbReference>
<keyword evidence="2" id="KW-0963">Cytoplasm</keyword>